<comment type="caution">
    <text evidence="2">The sequence shown here is derived from an EMBL/GenBank/DDBJ whole genome shotgun (WGS) entry which is preliminary data.</text>
</comment>
<feature type="domain" description="Phosphoribosyltransferase" evidence="1">
    <location>
        <begin position="14"/>
        <end position="173"/>
    </location>
</feature>
<proteinExistence type="predicted"/>
<keyword evidence="2" id="KW-0328">Glycosyltransferase</keyword>
<evidence type="ECO:0000313" key="3">
    <source>
        <dbReference type="Proteomes" id="UP001155220"/>
    </source>
</evidence>
<organism evidence="2 3">
    <name type="scientific">Aurantimonas marianensis</name>
    <dbReference type="NCBI Taxonomy" id="2920428"/>
    <lineage>
        <taxon>Bacteria</taxon>
        <taxon>Pseudomonadati</taxon>
        <taxon>Pseudomonadota</taxon>
        <taxon>Alphaproteobacteria</taxon>
        <taxon>Hyphomicrobiales</taxon>
        <taxon>Aurantimonadaceae</taxon>
        <taxon>Aurantimonas</taxon>
    </lineage>
</organism>
<dbReference type="Pfam" id="PF00156">
    <property type="entry name" value="Pribosyltran"/>
    <property type="match status" value="1"/>
</dbReference>
<dbReference type="Proteomes" id="UP001155220">
    <property type="component" value="Unassembled WGS sequence"/>
</dbReference>
<reference evidence="2" key="1">
    <citation type="submission" date="2022-03" db="EMBL/GenBank/DDBJ databases">
        <title>Aurantimonas Liuensis sp. Nov., isolated from the hadal seawater of the Mariana Trench.</title>
        <authorList>
            <person name="Liu R."/>
        </authorList>
    </citation>
    <scope>NUCLEOTIDE SEQUENCE</scope>
    <source>
        <strain evidence="2">LRZ36</strain>
    </source>
</reference>
<protein>
    <submittedName>
        <fullName evidence="2">Phosphoribosyltransferase</fullName>
    </submittedName>
</protein>
<dbReference type="CDD" id="cd06223">
    <property type="entry name" value="PRTases_typeI"/>
    <property type="match status" value="1"/>
</dbReference>
<dbReference type="RefSeq" id="WP_253965315.1">
    <property type="nucleotide sequence ID" value="NZ_JALHBS010000096.1"/>
</dbReference>
<gene>
    <name evidence="2" type="ORF">MJ956_15335</name>
</gene>
<dbReference type="GO" id="GO:0016757">
    <property type="term" value="F:glycosyltransferase activity"/>
    <property type="evidence" value="ECO:0007669"/>
    <property type="project" value="UniProtKB-KW"/>
</dbReference>
<keyword evidence="3" id="KW-1185">Reference proteome</keyword>
<sequence length="230" mass="24601">MENHVPFRDRATAGHLLADRLARLELADPLVLALPRGGVPVGLEIARRLDAPLDLLMVRKIGVPWQPELAAAAVVDGGDADYVYNEDVMALAGLDPAKLQAVAERELAEIERRRKAYLAGRAPISTAGRSVILVDDGIATGASVRAALTALRRRGGKRLILAVPVAPQQTLDALRPLVDDLVCLATPEPFYAIGLHYLDFHQGGDEEVVAMLDSARLGVDTANEDVAGRT</sequence>
<dbReference type="EMBL" id="JALHBS010000096">
    <property type="protein sequence ID" value="MCP3056508.1"/>
    <property type="molecule type" value="Genomic_DNA"/>
</dbReference>
<accession>A0A9X2HB55</accession>
<dbReference type="Gene3D" id="3.40.50.2020">
    <property type="match status" value="1"/>
</dbReference>
<keyword evidence="2" id="KW-0808">Transferase</keyword>
<evidence type="ECO:0000313" key="2">
    <source>
        <dbReference type="EMBL" id="MCP3056508.1"/>
    </source>
</evidence>
<dbReference type="Gene3D" id="3.30.1310.20">
    <property type="entry name" value="PRTase-like"/>
    <property type="match status" value="1"/>
</dbReference>
<name>A0A9X2HB55_9HYPH</name>
<dbReference type="SUPFAM" id="SSF53271">
    <property type="entry name" value="PRTase-like"/>
    <property type="match status" value="1"/>
</dbReference>
<dbReference type="InterPro" id="IPR029057">
    <property type="entry name" value="PRTase-like"/>
</dbReference>
<dbReference type="AlphaFoldDB" id="A0A9X2HB55"/>
<evidence type="ECO:0000259" key="1">
    <source>
        <dbReference type="Pfam" id="PF00156"/>
    </source>
</evidence>
<dbReference type="InterPro" id="IPR000836">
    <property type="entry name" value="PRTase_dom"/>
</dbReference>